<feature type="domain" description="TonB-dependent receptor plug" evidence="15">
    <location>
        <begin position="61"/>
        <end position="168"/>
    </location>
</feature>
<dbReference type="Pfam" id="PF00593">
    <property type="entry name" value="TonB_dep_Rec_b-barrel"/>
    <property type="match status" value="1"/>
</dbReference>
<protein>
    <submittedName>
        <fullName evidence="16">Iron complex outermembrane receptor protein</fullName>
    </submittedName>
</protein>
<evidence type="ECO:0000256" key="12">
    <source>
        <dbReference type="RuleBase" id="RU003357"/>
    </source>
</evidence>
<keyword evidence="16" id="KW-0675">Receptor</keyword>
<evidence type="ECO:0000256" key="6">
    <source>
        <dbReference type="ARBA" id="ARBA00023004"/>
    </source>
</evidence>
<dbReference type="Proteomes" id="UP000318050">
    <property type="component" value="Unassembled WGS sequence"/>
</dbReference>
<comment type="similarity">
    <text evidence="11 12">Belongs to the TonB-dependent receptor family.</text>
</comment>
<dbReference type="PANTHER" id="PTHR32552">
    <property type="entry name" value="FERRICHROME IRON RECEPTOR-RELATED"/>
    <property type="match status" value="1"/>
</dbReference>
<proteinExistence type="inferred from homology"/>
<evidence type="ECO:0000256" key="2">
    <source>
        <dbReference type="ARBA" id="ARBA00022448"/>
    </source>
</evidence>
<keyword evidence="7" id="KW-0406">Ion transport</keyword>
<keyword evidence="10 11" id="KW-0998">Cell outer membrane</keyword>
<keyword evidence="9 11" id="KW-0472">Membrane</keyword>
<evidence type="ECO:0000256" key="13">
    <source>
        <dbReference type="SAM" id="SignalP"/>
    </source>
</evidence>
<dbReference type="InterPro" id="IPR039426">
    <property type="entry name" value="TonB-dep_rcpt-like"/>
</dbReference>
<evidence type="ECO:0000256" key="4">
    <source>
        <dbReference type="ARBA" id="ARBA00022496"/>
    </source>
</evidence>
<dbReference type="InterPro" id="IPR000531">
    <property type="entry name" value="Beta-barrel_TonB"/>
</dbReference>
<evidence type="ECO:0000313" key="16">
    <source>
        <dbReference type="EMBL" id="TWB63653.1"/>
    </source>
</evidence>
<evidence type="ECO:0000256" key="1">
    <source>
        <dbReference type="ARBA" id="ARBA00004571"/>
    </source>
</evidence>
<dbReference type="PANTHER" id="PTHR32552:SF81">
    <property type="entry name" value="TONB-DEPENDENT OUTER MEMBRANE RECEPTOR"/>
    <property type="match status" value="1"/>
</dbReference>
<dbReference type="Gene3D" id="2.40.170.20">
    <property type="entry name" value="TonB-dependent receptor, beta-barrel domain"/>
    <property type="match status" value="1"/>
</dbReference>
<dbReference type="EMBL" id="VITT01000003">
    <property type="protein sequence ID" value="TWB63653.1"/>
    <property type="molecule type" value="Genomic_DNA"/>
</dbReference>
<evidence type="ECO:0000259" key="14">
    <source>
        <dbReference type="Pfam" id="PF00593"/>
    </source>
</evidence>
<keyword evidence="2 11" id="KW-0813">Transport</keyword>
<evidence type="ECO:0000256" key="10">
    <source>
        <dbReference type="ARBA" id="ARBA00023237"/>
    </source>
</evidence>
<dbReference type="GO" id="GO:0009279">
    <property type="term" value="C:cell outer membrane"/>
    <property type="evidence" value="ECO:0007669"/>
    <property type="project" value="UniProtKB-SubCell"/>
</dbReference>
<dbReference type="GO" id="GO:0006826">
    <property type="term" value="P:iron ion transport"/>
    <property type="evidence" value="ECO:0007669"/>
    <property type="project" value="UniProtKB-KW"/>
</dbReference>
<evidence type="ECO:0000256" key="3">
    <source>
        <dbReference type="ARBA" id="ARBA00022452"/>
    </source>
</evidence>
<reference evidence="16 17" key="1">
    <citation type="submission" date="2019-06" db="EMBL/GenBank/DDBJ databases">
        <title>Genomic Encyclopedia of Type Strains, Phase IV (KMG-V): Genome sequencing to study the core and pangenomes of soil and plant-associated prokaryotes.</title>
        <authorList>
            <person name="Whitman W."/>
        </authorList>
    </citation>
    <scope>NUCLEOTIDE SEQUENCE [LARGE SCALE GENOMIC DNA]</scope>
    <source>
        <strain evidence="16 17">BR 11140</strain>
    </source>
</reference>
<evidence type="ECO:0000313" key="17">
    <source>
        <dbReference type="Proteomes" id="UP000318050"/>
    </source>
</evidence>
<evidence type="ECO:0000259" key="15">
    <source>
        <dbReference type="Pfam" id="PF07715"/>
    </source>
</evidence>
<dbReference type="InterPro" id="IPR012910">
    <property type="entry name" value="Plug_dom"/>
</dbReference>
<evidence type="ECO:0000256" key="9">
    <source>
        <dbReference type="ARBA" id="ARBA00023136"/>
    </source>
</evidence>
<dbReference type="AlphaFoldDB" id="A0A560IX76"/>
<evidence type="ECO:0000256" key="5">
    <source>
        <dbReference type="ARBA" id="ARBA00022692"/>
    </source>
</evidence>
<dbReference type="SUPFAM" id="SSF56935">
    <property type="entry name" value="Porins"/>
    <property type="match status" value="1"/>
</dbReference>
<comment type="caution">
    <text evidence="16">The sequence shown here is derived from an EMBL/GenBank/DDBJ whole genome shotgun (WGS) entry which is preliminary data.</text>
</comment>
<keyword evidence="8 12" id="KW-0798">TonB box</keyword>
<dbReference type="InterPro" id="IPR036942">
    <property type="entry name" value="Beta-barrel_TonB_sf"/>
</dbReference>
<dbReference type="Pfam" id="PF07715">
    <property type="entry name" value="Plug"/>
    <property type="match status" value="1"/>
</dbReference>
<keyword evidence="6" id="KW-0408">Iron</keyword>
<sequence>MNRLFRPATAMATLFLAASPFAAAAGAAAGAAAESATGGADPADVTLKDIVVTAEQRMETLQSAPIAVQAVTGDSLAAGSLTNTADLTRVLPALVVAPAAGGTPQLYVRGIGSYIISSYAEPAVAFNLDGVYVARPAGASMAFYDLQRLELLPGPQGTLYGRNASAGVLNVVPEVPVLGQTSGHASLEFGNYNLRKGEGALNVPLADKAALRVAAQVVDRKGYLSDGYDDDQSQAGRVQVLLEPADDLHVRLAADYAHRGGKGDAQVQYPFVNGDNPWVGPSDPAAVKAYYAALPPVARLNPLIRNARNDGFIDDKSWGLKADIVKEFSFATLTLTPAYRGMDEDYLAYVPSAFSLTGRSRATSVDARLTSNDRGPLSWVGGVSYFNEKLYANQYYDNYIQHAVGKGDLNTESEAAYGQVTYAVAPDLRLTAGGRLSHEEKAQSLLFGSNTFTAAFPTLLPRQDRHDWNGASWKVGADYDVAPGSLLYASVATGFKAGGFFSSPVNQRDYYGPEHLTAYTVGLKNSLLGGKAQVNLEAFDYEYRDQQISYTAPVQTGVPLAPYAALLVTQNAGRAHMRGLAVDGKWQVTADDLLTASGQYLDTAYDDFHYRYYSGLGASPAVGCAYANASATAVPKPIGAARIWAVDCAGKPAINAPRWTAIVGYQHDFRLDGGGTVTAAADVHLSSSYQTAYDYAPQQLQGGYHMTNLRLTYTPDHAWWSLTGYINNVENQAVVTSGYQPAQALGGGYNTASIRPPRLYGVRVRVAY</sequence>
<keyword evidence="13" id="KW-0732">Signal</keyword>
<feature type="domain" description="TonB-dependent receptor-like beta-barrel" evidence="14">
    <location>
        <begin position="268"/>
        <end position="729"/>
    </location>
</feature>
<gene>
    <name evidence="16" type="ORF">FBZ92_103144</name>
</gene>
<keyword evidence="5 11" id="KW-0812">Transmembrane</keyword>
<evidence type="ECO:0000256" key="11">
    <source>
        <dbReference type="PROSITE-ProRule" id="PRU01360"/>
    </source>
</evidence>
<evidence type="ECO:0000256" key="7">
    <source>
        <dbReference type="ARBA" id="ARBA00023065"/>
    </source>
</evidence>
<organism evidence="16 17">
    <name type="scientific">Nitrospirillum amazonense</name>
    <dbReference type="NCBI Taxonomy" id="28077"/>
    <lineage>
        <taxon>Bacteria</taxon>
        <taxon>Pseudomonadati</taxon>
        <taxon>Pseudomonadota</taxon>
        <taxon>Alphaproteobacteria</taxon>
        <taxon>Rhodospirillales</taxon>
        <taxon>Azospirillaceae</taxon>
        <taxon>Nitrospirillum</taxon>
    </lineage>
</organism>
<feature type="chain" id="PRO_5022099649" evidence="13">
    <location>
        <begin position="25"/>
        <end position="768"/>
    </location>
</feature>
<feature type="signal peptide" evidence="13">
    <location>
        <begin position="1"/>
        <end position="24"/>
    </location>
</feature>
<name>A0A560IX76_9PROT</name>
<keyword evidence="4" id="KW-0410">Iron transport</keyword>
<evidence type="ECO:0000256" key="8">
    <source>
        <dbReference type="ARBA" id="ARBA00023077"/>
    </source>
</evidence>
<dbReference type="PROSITE" id="PS52016">
    <property type="entry name" value="TONB_DEPENDENT_REC_3"/>
    <property type="match status" value="1"/>
</dbReference>
<accession>A0A560IX76</accession>
<comment type="subcellular location">
    <subcellularLocation>
        <location evidence="1 11">Cell outer membrane</location>
        <topology evidence="1 11">Multi-pass membrane protein</topology>
    </subcellularLocation>
</comment>
<keyword evidence="3 11" id="KW-1134">Transmembrane beta strand</keyword>